<reference evidence="5" key="1">
    <citation type="submission" date="2023-06" db="EMBL/GenBank/DDBJ databases">
        <title>Survivors Of The Sea: Transcriptome response of Skeletonema marinoi to long-term dormancy.</title>
        <authorList>
            <person name="Pinder M.I.M."/>
            <person name="Kourtchenko O."/>
            <person name="Robertson E.K."/>
            <person name="Larsson T."/>
            <person name="Maumus F."/>
            <person name="Osuna-Cruz C.M."/>
            <person name="Vancaester E."/>
            <person name="Stenow R."/>
            <person name="Vandepoele K."/>
            <person name="Ploug H."/>
            <person name="Bruchert V."/>
            <person name="Godhe A."/>
            <person name="Topel M."/>
        </authorList>
    </citation>
    <scope>NUCLEOTIDE SEQUENCE</scope>
    <source>
        <strain evidence="5">R05AC</strain>
    </source>
</reference>
<organism evidence="5 6">
    <name type="scientific">Skeletonema marinoi</name>
    <dbReference type="NCBI Taxonomy" id="267567"/>
    <lineage>
        <taxon>Eukaryota</taxon>
        <taxon>Sar</taxon>
        <taxon>Stramenopiles</taxon>
        <taxon>Ochrophyta</taxon>
        <taxon>Bacillariophyta</taxon>
        <taxon>Coscinodiscophyceae</taxon>
        <taxon>Thalassiosirophycidae</taxon>
        <taxon>Thalassiosirales</taxon>
        <taxon>Skeletonemataceae</taxon>
        <taxon>Skeletonema</taxon>
        <taxon>Skeletonema marinoi-dohrnii complex</taxon>
    </lineage>
</organism>
<evidence type="ECO:0000313" key="5">
    <source>
        <dbReference type="EMBL" id="KAK1739240.1"/>
    </source>
</evidence>
<keyword evidence="3" id="KW-0812">Transmembrane</keyword>
<dbReference type="GO" id="GO:0005886">
    <property type="term" value="C:plasma membrane"/>
    <property type="evidence" value="ECO:0007669"/>
    <property type="project" value="TreeGrafter"/>
</dbReference>
<keyword evidence="3" id="KW-0472">Membrane</keyword>
<protein>
    <submittedName>
        <fullName evidence="5">NADPH oxidase</fullName>
        <ecNumber evidence="5">1.6.3.-</ecNumber>
    </submittedName>
</protein>
<feature type="transmembrane region" description="Helical" evidence="3">
    <location>
        <begin position="347"/>
        <end position="369"/>
    </location>
</feature>
<feature type="transmembrane region" description="Helical" evidence="3">
    <location>
        <begin position="228"/>
        <end position="248"/>
    </location>
</feature>
<comment type="caution">
    <text evidence="5">The sequence shown here is derived from an EMBL/GenBank/DDBJ whole genome shotgun (WGS) entry which is preliminary data.</text>
</comment>
<dbReference type="EC" id="1.6.3.-" evidence="5"/>
<dbReference type="SUPFAM" id="SSF52343">
    <property type="entry name" value="Ferredoxin reductase-like, C-terminal NADP-linked domain"/>
    <property type="match status" value="1"/>
</dbReference>
<gene>
    <name evidence="5" type="ORF">QTG54_009783</name>
</gene>
<dbReference type="InterPro" id="IPR002048">
    <property type="entry name" value="EF_hand_dom"/>
</dbReference>
<evidence type="ECO:0000256" key="1">
    <source>
        <dbReference type="ARBA" id="ARBA00023002"/>
    </source>
</evidence>
<dbReference type="PANTHER" id="PTHR11972:SF153">
    <property type="entry name" value="SUPEROXIDE-GENERATING NADPH OXIDASE HEAVY CHAIN SUBUNIT A"/>
    <property type="match status" value="1"/>
</dbReference>
<feature type="transmembrane region" description="Helical" evidence="3">
    <location>
        <begin position="415"/>
        <end position="431"/>
    </location>
</feature>
<dbReference type="InterPro" id="IPR050369">
    <property type="entry name" value="RBOH/FRE"/>
</dbReference>
<feature type="region of interest" description="Disordered" evidence="2">
    <location>
        <begin position="1"/>
        <end position="163"/>
    </location>
</feature>
<feature type="domain" description="EF-hand" evidence="4">
    <location>
        <begin position="772"/>
        <end position="807"/>
    </location>
</feature>
<evidence type="ECO:0000313" key="6">
    <source>
        <dbReference type="Proteomes" id="UP001224775"/>
    </source>
</evidence>
<name>A0AAD8Y511_9STRA</name>
<dbReference type="InterPro" id="IPR013112">
    <property type="entry name" value="FAD-bd_8"/>
</dbReference>
<dbReference type="PANTHER" id="PTHR11972">
    <property type="entry name" value="NADPH OXIDASE"/>
    <property type="match status" value="1"/>
</dbReference>
<dbReference type="AlphaFoldDB" id="A0AAD8Y511"/>
<keyword evidence="3" id="KW-1133">Transmembrane helix</keyword>
<dbReference type="Pfam" id="PF08022">
    <property type="entry name" value="FAD_binding_8"/>
    <property type="match status" value="1"/>
</dbReference>
<evidence type="ECO:0000259" key="4">
    <source>
        <dbReference type="PROSITE" id="PS50222"/>
    </source>
</evidence>
<dbReference type="GO" id="GO:0005509">
    <property type="term" value="F:calcium ion binding"/>
    <property type="evidence" value="ECO:0007669"/>
    <property type="project" value="InterPro"/>
</dbReference>
<feature type="compositionally biased region" description="Acidic residues" evidence="2">
    <location>
        <begin position="25"/>
        <end position="35"/>
    </location>
</feature>
<accession>A0AAD8Y511</accession>
<keyword evidence="6" id="KW-1185">Reference proteome</keyword>
<evidence type="ECO:0000256" key="3">
    <source>
        <dbReference type="SAM" id="Phobius"/>
    </source>
</evidence>
<dbReference type="CDD" id="cd06186">
    <property type="entry name" value="NOX_Duox_like_FAD_NADP"/>
    <property type="match status" value="1"/>
</dbReference>
<evidence type="ECO:0000256" key="2">
    <source>
        <dbReference type="SAM" id="MobiDB-lite"/>
    </source>
</evidence>
<dbReference type="GO" id="GO:0016491">
    <property type="term" value="F:oxidoreductase activity"/>
    <property type="evidence" value="ECO:0007669"/>
    <property type="project" value="UniProtKB-KW"/>
</dbReference>
<dbReference type="Gene3D" id="3.40.50.80">
    <property type="entry name" value="Nucleotide-binding domain of ferredoxin-NADP reductase (FNR) module"/>
    <property type="match status" value="1"/>
</dbReference>
<feature type="compositionally biased region" description="Basic and acidic residues" evidence="2">
    <location>
        <begin position="129"/>
        <end position="149"/>
    </location>
</feature>
<sequence length="909" mass="102380">MDTGGPEPKLEQTKDVSAGQNDETLQSDDAVEEVESTGGGKEEADSLLEAVVLSAGQQEETLLSGEEEEADATAEKESDAAQEVIIDGSKSGDEENDEDGACDEVVKMSDTSQEEVPQSEDAVEEEEAAAEKELSLGSKLGDELTKDDAAGDAVNQSEGNRPIFVLPQAMDEDDEENAAKERLLSFDQSKSSVTHSRRSSHASCHLQKISCAEKHFTEDEKKKPRFRWYHAIFLFSIASLIVCLLQLFTPPPFGVWMTSAEIEEIGIAPEGGCEDGLEHCICPRETICATNMYSIVLLTLARCSAFFDYPLYMMMFLSKCHNINNICRRTVLREWIDFADMHKVHKLFGVVVGIETMSHSFFHMLRWGLNGDISLLRETNTGITGLITVIINPLIVWPMVVPALKQNMQFELRKGLHYLAVVWVMALLWHAPSRIYYLIGIPALIYAVDYLFGFFIRNTLIENAHFERYCENGGVSLYFKNPQNWGEKPKTSYVYIMCPWISKNQWHAFTMFPEPTKENHTMLCIGASGDWTKELHDKIKVPSFKSLYVQGPYLSEFSDLAVTTSNAIAVASGIGITPTLSLMLNYAGKKRVNIIWMCREAGLVEYILHKVDIEALTKNSYAFIYYTGKRELALPKNLPVNLFIFTSRPKLEETITGIVTSIHSGEDLPEELYEVQLDIANVPFKKRMRVALTRVLQIYGADEMFAYAVEQTQKEVFRHAKDESAMDDYDPEAVPLMGNPRRHSMLSFPEDAVSLEGLGAMIVEFFGGIGEYSSADLEEVFSLIDRYDTGFIDREDYDAFLVVLTKKESDRQSAKSKELATHIDRMLTKSLHTKSMHGLSVHKSNHLGRRCSLQETVNLMRIMINESDKKDVFHDWSIFYCGGSNGIKKNLKDIAKKYGLAFAVEKFDW</sequence>
<dbReference type="Proteomes" id="UP001224775">
    <property type="component" value="Unassembled WGS sequence"/>
</dbReference>
<proteinExistence type="predicted"/>
<dbReference type="PROSITE" id="PS50222">
    <property type="entry name" value="EF_HAND_2"/>
    <property type="match status" value="1"/>
</dbReference>
<feature type="compositionally biased region" description="Acidic residues" evidence="2">
    <location>
        <begin position="117"/>
        <end position="128"/>
    </location>
</feature>
<dbReference type="EMBL" id="JATAAI010000018">
    <property type="protein sequence ID" value="KAK1739240.1"/>
    <property type="molecule type" value="Genomic_DNA"/>
</dbReference>
<dbReference type="InterPro" id="IPR039261">
    <property type="entry name" value="FNR_nucleotide-bd"/>
</dbReference>
<feature type="transmembrane region" description="Helical" evidence="3">
    <location>
        <begin position="381"/>
        <end position="403"/>
    </location>
</feature>
<keyword evidence="1 5" id="KW-0560">Oxidoreductase</keyword>
<feature type="transmembrane region" description="Helical" evidence="3">
    <location>
        <begin position="437"/>
        <end position="456"/>
    </location>
</feature>